<gene>
    <name evidence="1" type="ORF">CLOBOL_03131</name>
</gene>
<dbReference type="EMBL" id="ABCC02000029">
    <property type="protein sequence ID" value="EDP16365.1"/>
    <property type="molecule type" value="Genomic_DNA"/>
</dbReference>
<evidence type="ECO:0000313" key="1">
    <source>
        <dbReference type="EMBL" id="EDP16365.1"/>
    </source>
</evidence>
<name>A8RRX7_ENTBW</name>
<reference evidence="1 2" key="1">
    <citation type="submission" date="2007-08" db="EMBL/GenBank/DDBJ databases">
        <authorList>
            <person name="Fulton L."/>
            <person name="Clifton S."/>
            <person name="Fulton B."/>
            <person name="Xu J."/>
            <person name="Minx P."/>
            <person name="Pepin K.H."/>
            <person name="Johnson M."/>
            <person name="Thiruvilangam P."/>
            <person name="Bhonagiri V."/>
            <person name="Nash W.E."/>
            <person name="Mardis E.R."/>
            <person name="Wilson R.K."/>
        </authorList>
    </citation>
    <scope>NUCLEOTIDE SEQUENCE [LARGE SCALE GENOMIC DNA]</scope>
    <source>
        <strain evidence="2">ATCC BAA-613 / DSM 15670 / CCUG 46953 / JCM 12243 / WAL 16351</strain>
    </source>
</reference>
<dbReference type="HOGENOM" id="CLU_3134052_0_0_9"/>
<dbReference type="Proteomes" id="UP000005396">
    <property type="component" value="Unassembled WGS sequence"/>
</dbReference>
<dbReference type="AlphaFoldDB" id="A8RRX7"/>
<evidence type="ECO:0000313" key="2">
    <source>
        <dbReference type="Proteomes" id="UP000005396"/>
    </source>
</evidence>
<dbReference type="PaxDb" id="411902-CLOBOL_03131"/>
<comment type="caution">
    <text evidence="1">The sequence shown here is derived from an EMBL/GenBank/DDBJ whole genome shotgun (WGS) entry which is preliminary data.</text>
</comment>
<accession>A8RRX7</accession>
<protein>
    <submittedName>
        <fullName evidence="1">Uncharacterized protein</fullName>
    </submittedName>
</protein>
<reference evidence="1 2" key="2">
    <citation type="submission" date="2007-09" db="EMBL/GenBank/DDBJ databases">
        <title>Draft genome sequence of Clostridium bolteae (ATCC BAA-613).</title>
        <authorList>
            <person name="Sudarsanam P."/>
            <person name="Ley R."/>
            <person name="Guruge J."/>
            <person name="Turnbaugh P.J."/>
            <person name="Mahowald M."/>
            <person name="Liep D."/>
            <person name="Gordon J."/>
        </authorList>
    </citation>
    <scope>NUCLEOTIDE SEQUENCE [LARGE SCALE GENOMIC DNA]</scope>
    <source>
        <strain evidence="2">ATCC BAA-613 / DSM 15670 / CCUG 46953 / JCM 12243 / WAL 16351</strain>
    </source>
</reference>
<sequence>MLYFILSSFMGHNNFPIMYGLLHQKDQLGHKDLLEPQGLPALPAGSHRP</sequence>
<organism evidence="1 2">
    <name type="scientific">Enterocloster bolteae (strain ATCC BAA-613 / DSM 15670 / CCUG 46953 / JCM 12243 / WAL 16351)</name>
    <name type="common">Clostridium bolteae</name>
    <dbReference type="NCBI Taxonomy" id="411902"/>
    <lineage>
        <taxon>Bacteria</taxon>
        <taxon>Bacillati</taxon>
        <taxon>Bacillota</taxon>
        <taxon>Clostridia</taxon>
        <taxon>Lachnospirales</taxon>
        <taxon>Lachnospiraceae</taxon>
        <taxon>Enterocloster</taxon>
    </lineage>
</organism>
<proteinExistence type="predicted"/>